<feature type="domain" description="FLZ-type" evidence="5">
    <location>
        <begin position="202"/>
        <end position="221"/>
    </location>
</feature>
<evidence type="ECO:0000313" key="7">
    <source>
        <dbReference type="Proteomes" id="UP001415857"/>
    </source>
</evidence>
<dbReference type="Pfam" id="PF04570">
    <property type="entry name" value="zf-FLZ"/>
    <property type="match status" value="1"/>
</dbReference>
<organism evidence="6 7">
    <name type="scientific">Liquidambar formosana</name>
    <name type="common">Formosan gum</name>
    <dbReference type="NCBI Taxonomy" id="63359"/>
    <lineage>
        <taxon>Eukaryota</taxon>
        <taxon>Viridiplantae</taxon>
        <taxon>Streptophyta</taxon>
        <taxon>Embryophyta</taxon>
        <taxon>Tracheophyta</taxon>
        <taxon>Spermatophyta</taxon>
        <taxon>Magnoliopsida</taxon>
        <taxon>eudicotyledons</taxon>
        <taxon>Gunneridae</taxon>
        <taxon>Pentapetalae</taxon>
        <taxon>Saxifragales</taxon>
        <taxon>Altingiaceae</taxon>
        <taxon>Liquidambar</taxon>
    </lineage>
</organism>
<feature type="region of interest" description="Disordered" evidence="4">
    <location>
        <begin position="169"/>
        <end position="197"/>
    </location>
</feature>
<protein>
    <recommendedName>
        <fullName evidence="5">FLZ-type domain-containing protein</fullName>
    </recommendedName>
</protein>
<proteinExistence type="inferred from homology"/>
<dbReference type="EMBL" id="JBBPBK010000003">
    <property type="protein sequence ID" value="KAK9287747.1"/>
    <property type="molecule type" value="Genomic_DNA"/>
</dbReference>
<sequence>MVVLNTFMYGEGQKKKKKRKKVIIIKRGDKVINIINVCNPRTGGTGTWSLGQKRRLFTKKSLYGIVEREQQRRSEGSFRNCDTSAFTLSPKPPENKCDYSSLNPSFCTNSLVTPYLLVVRIEYLEWNTCPHEITLKRSRINQVGDAIVFFPFGLASFSSPRLNKFIDQSWQMTPPPPPPLPRRPAPPRIDRGKEEEDHERWGDRAFCSVDCRCKHIFMDEEENFKRENCSFAAMKPTSSSSTSSSSPSGSRHHRRGTRNRAGGFAY</sequence>
<evidence type="ECO:0000313" key="6">
    <source>
        <dbReference type="EMBL" id="KAK9287747.1"/>
    </source>
</evidence>
<dbReference type="AlphaFoldDB" id="A0AAP0S5U0"/>
<keyword evidence="7" id="KW-1185">Reference proteome</keyword>
<evidence type="ECO:0000256" key="3">
    <source>
        <dbReference type="ARBA" id="ARBA00022771"/>
    </source>
</evidence>
<feature type="compositionally biased region" description="Low complexity" evidence="4">
    <location>
        <begin position="236"/>
        <end position="249"/>
    </location>
</feature>
<gene>
    <name evidence="6" type="ORF">L1049_016187</name>
</gene>
<dbReference type="Proteomes" id="UP001415857">
    <property type="component" value="Unassembled WGS sequence"/>
</dbReference>
<dbReference type="InterPro" id="IPR007650">
    <property type="entry name" value="Zf-FLZ_dom"/>
</dbReference>
<keyword evidence="3" id="KW-0863">Zinc-finger</keyword>
<keyword evidence="3" id="KW-0862">Zinc</keyword>
<evidence type="ECO:0000256" key="4">
    <source>
        <dbReference type="SAM" id="MobiDB-lite"/>
    </source>
</evidence>
<evidence type="ECO:0000256" key="1">
    <source>
        <dbReference type="ARBA" id="ARBA00009374"/>
    </source>
</evidence>
<evidence type="ECO:0000256" key="2">
    <source>
        <dbReference type="ARBA" id="ARBA00022723"/>
    </source>
</evidence>
<comment type="caution">
    <text evidence="6">The sequence shown here is derived from an EMBL/GenBank/DDBJ whole genome shotgun (WGS) entry which is preliminary data.</text>
</comment>
<keyword evidence="2" id="KW-0479">Metal-binding</keyword>
<name>A0AAP0S5U0_LIQFO</name>
<feature type="compositionally biased region" description="Pro residues" evidence="4">
    <location>
        <begin position="173"/>
        <end position="187"/>
    </location>
</feature>
<evidence type="ECO:0000259" key="5">
    <source>
        <dbReference type="Pfam" id="PF04570"/>
    </source>
</evidence>
<reference evidence="6 7" key="1">
    <citation type="journal article" date="2024" name="Plant J.">
        <title>Genome sequences and population genomics reveal climatic adaptation and genomic divergence between two closely related sweetgum species.</title>
        <authorList>
            <person name="Xu W.Q."/>
            <person name="Ren C.Q."/>
            <person name="Zhang X.Y."/>
            <person name="Comes H.P."/>
            <person name="Liu X.H."/>
            <person name="Li Y.G."/>
            <person name="Kettle C.J."/>
            <person name="Jalonen R."/>
            <person name="Gaisberger H."/>
            <person name="Ma Y.Z."/>
            <person name="Qiu Y.X."/>
        </authorList>
    </citation>
    <scope>NUCLEOTIDE SEQUENCE [LARGE SCALE GENOMIC DNA]</scope>
    <source>
        <strain evidence="6">Hangzhou</strain>
    </source>
</reference>
<accession>A0AAP0S5U0</accession>
<feature type="compositionally biased region" description="Basic and acidic residues" evidence="4">
    <location>
        <begin position="188"/>
        <end position="197"/>
    </location>
</feature>
<dbReference type="GO" id="GO:0008270">
    <property type="term" value="F:zinc ion binding"/>
    <property type="evidence" value="ECO:0007669"/>
    <property type="project" value="UniProtKB-KW"/>
</dbReference>
<feature type="region of interest" description="Disordered" evidence="4">
    <location>
        <begin position="234"/>
        <end position="266"/>
    </location>
</feature>
<comment type="similarity">
    <text evidence="1">Belongs to the FLZ family.</text>
</comment>